<evidence type="ECO:0000313" key="7">
    <source>
        <dbReference type="Proteomes" id="UP000004757"/>
    </source>
</evidence>
<dbReference type="PANTHER" id="PTHR43026:SF1">
    <property type="entry name" value="2-HYDROXYACID DEHYDROGENASE HOMOLOG 1-RELATED"/>
    <property type="match status" value="1"/>
</dbReference>
<dbReference type="Gene3D" id="3.40.50.720">
    <property type="entry name" value="NAD(P)-binding Rossmann-like Domain"/>
    <property type="match status" value="2"/>
</dbReference>
<dbReference type="InterPro" id="IPR006139">
    <property type="entry name" value="D-isomer_2_OHA_DH_cat_dom"/>
</dbReference>
<keyword evidence="2" id="KW-0520">NAD</keyword>
<evidence type="ECO:0000256" key="1">
    <source>
        <dbReference type="ARBA" id="ARBA00005854"/>
    </source>
</evidence>
<evidence type="ECO:0000313" key="6">
    <source>
        <dbReference type="EMBL" id="EFF41629.1"/>
    </source>
</evidence>
<sequence>MKIVTFRVRQVEEAIFDKVNSKFGHELKYYPHGLDSSNVELVKGYECLIVRANDNLDASLLQTIWDYGVRYLLTRTVATNHIDLEAAHKIGFKMARVPSYSPTAIAELAFSLAHSLSRKTLHFAEKGRNKDYTVDAFGFAKELKNSTVGIISVGKIGLACAKMFKAFAKEVIAYDPYQSEQAKEVVTFVELDELLKRSDVISVHTPYMPGVNDKMINDEFISKMKTGAILVNSARGQIQDEKALLKALKTNKLAAIATDVLNEEGKYFFKKLDKYEDKTIEELMDFYPRFVLTPHVGSYTDEAALNMIEISYENLEEYLKTNDCKNKI</sequence>
<dbReference type="Pfam" id="PF00389">
    <property type="entry name" value="2-Hacid_dh"/>
    <property type="match status" value="1"/>
</dbReference>
<keyword evidence="7" id="KW-1185">Reference proteome</keyword>
<organism evidence="6 7">
    <name type="scientific">Mycoplasmopsis alligatoris A21JP2</name>
    <dbReference type="NCBI Taxonomy" id="747682"/>
    <lineage>
        <taxon>Bacteria</taxon>
        <taxon>Bacillati</taxon>
        <taxon>Mycoplasmatota</taxon>
        <taxon>Mycoplasmoidales</taxon>
        <taxon>Metamycoplasmataceae</taxon>
        <taxon>Mycoplasmopsis</taxon>
    </lineage>
</organism>
<proteinExistence type="inferred from homology"/>
<evidence type="ECO:0000259" key="5">
    <source>
        <dbReference type="Pfam" id="PF02826"/>
    </source>
</evidence>
<comment type="caution">
    <text evidence="6">The sequence shown here is derived from an EMBL/GenBank/DDBJ whole genome shotgun (WGS) entry which is preliminary data.</text>
</comment>
<dbReference type="GO" id="GO:0051287">
    <property type="term" value="F:NAD binding"/>
    <property type="evidence" value="ECO:0007669"/>
    <property type="project" value="InterPro"/>
</dbReference>
<dbReference type="InterPro" id="IPR006140">
    <property type="entry name" value="D-isomer_DH_NAD-bd"/>
</dbReference>
<dbReference type="PANTHER" id="PTHR43026">
    <property type="entry name" value="2-HYDROXYACID DEHYDROGENASE HOMOLOG 1-RELATED"/>
    <property type="match status" value="1"/>
</dbReference>
<feature type="domain" description="D-isomer specific 2-hydroxyacid dehydrogenase NAD-binding" evidence="5">
    <location>
        <begin position="111"/>
        <end position="297"/>
    </location>
</feature>
<reference evidence="6 7" key="1">
    <citation type="submission" date="2010-03" db="EMBL/GenBank/DDBJ databases">
        <authorList>
            <person name="Glass J.I."/>
            <person name="Benders G.A."/>
            <person name="Durkin A.S."/>
            <person name="Farmerie W.G."/>
            <person name="Hlavinka K."/>
            <person name="Hostetler J."/>
            <person name="Jackson J."/>
            <person name="May M.A."/>
            <person name="Miller R.H."/>
            <person name="Paralanov V."/>
            <person name="Radune D."/>
            <person name="Szczypinski B."/>
            <person name="Brown D.R."/>
        </authorList>
    </citation>
    <scope>NUCLEOTIDE SEQUENCE [LARGE SCALE GENOMIC DNA]</scope>
    <source>
        <strain evidence="6 7">A21JP2</strain>
    </source>
</reference>
<dbReference type="Proteomes" id="UP000004757">
    <property type="component" value="Unassembled WGS sequence"/>
</dbReference>
<gene>
    <name evidence="6" type="ORF">MALL_0635</name>
</gene>
<keyword evidence="3" id="KW-0560">Oxidoreductase</keyword>
<dbReference type="AlphaFoldDB" id="D4XVE7"/>
<dbReference type="Pfam" id="PF02826">
    <property type="entry name" value="2-Hacid_dh_C"/>
    <property type="match status" value="1"/>
</dbReference>
<dbReference type="EMBL" id="ADNC01000007">
    <property type="protein sequence ID" value="EFF41629.1"/>
    <property type="molecule type" value="Genomic_DNA"/>
</dbReference>
<feature type="domain" description="D-isomer specific 2-hydroxyacid dehydrogenase catalytic" evidence="4">
    <location>
        <begin position="7"/>
        <end position="327"/>
    </location>
</feature>
<dbReference type="RefSeq" id="WP_005683327.1">
    <property type="nucleotide sequence ID" value="NZ_ADNC01000007.1"/>
</dbReference>
<dbReference type="SUPFAM" id="SSF52283">
    <property type="entry name" value="Formate/glycerate dehydrogenase catalytic domain-like"/>
    <property type="match status" value="1"/>
</dbReference>
<dbReference type="eggNOG" id="COG1052">
    <property type="taxonomic scope" value="Bacteria"/>
</dbReference>
<accession>D4XVE7</accession>
<name>D4XVE7_9BACT</name>
<dbReference type="InterPro" id="IPR058205">
    <property type="entry name" value="D-LDH-like"/>
</dbReference>
<evidence type="ECO:0000256" key="2">
    <source>
        <dbReference type="ARBA" id="ARBA00023027"/>
    </source>
</evidence>
<protein>
    <submittedName>
        <fullName evidence="6">Putative D-lactate dehydrogenase</fullName>
    </submittedName>
</protein>
<comment type="similarity">
    <text evidence="1 3">Belongs to the D-isomer specific 2-hydroxyacid dehydrogenase family.</text>
</comment>
<evidence type="ECO:0000259" key="4">
    <source>
        <dbReference type="Pfam" id="PF00389"/>
    </source>
</evidence>
<dbReference type="OrthoDB" id="9805416at2"/>
<dbReference type="STRING" id="747682.MALL_0635"/>
<dbReference type="InterPro" id="IPR036291">
    <property type="entry name" value="NAD(P)-bd_dom_sf"/>
</dbReference>
<dbReference type="GO" id="GO:0008720">
    <property type="term" value="F:D-lactate dehydrogenase (NAD+) activity"/>
    <property type="evidence" value="ECO:0007669"/>
    <property type="project" value="TreeGrafter"/>
</dbReference>
<evidence type="ECO:0000256" key="3">
    <source>
        <dbReference type="RuleBase" id="RU003719"/>
    </source>
</evidence>
<dbReference type="SUPFAM" id="SSF51735">
    <property type="entry name" value="NAD(P)-binding Rossmann-fold domains"/>
    <property type="match status" value="1"/>
</dbReference>